<accession>A0A7L4MX82</accession>
<evidence type="ECO:0000259" key="4">
    <source>
        <dbReference type="SMART" id="SM00543"/>
    </source>
</evidence>
<protein>
    <recommendedName>
        <fullName evidence="1">Pre-mRNA-splicing factor CWC22 homolog</fullName>
    </recommendedName>
    <alternativeName>
        <fullName evidence="2">Nucampholin homolog</fullName>
    </alternativeName>
</protein>
<evidence type="ECO:0000256" key="3">
    <source>
        <dbReference type="SAM" id="MobiDB-lite"/>
    </source>
</evidence>
<dbReference type="InterPro" id="IPR016024">
    <property type="entry name" value="ARM-type_fold"/>
</dbReference>
<dbReference type="SMART" id="SM00543">
    <property type="entry name" value="MIF4G"/>
    <property type="match status" value="1"/>
</dbReference>
<evidence type="ECO:0000256" key="2">
    <source>
        <dbReference type="ARBA" id="ARBA00042174"/>
    </source>
</evidence>
<feature type="region of interest" description="Disordered" evidence="3">
    <location>
        <begin position="354"/>
        <end position="389"/>
    </location>
</feature>
<dbReference type="EMBL" id="VYZU01012223">
    <property type="protein sequence ID" value="NXY82286.1"/>
    <property type="molecule type" value="Genomic_DNA"/>
</dbReference>
<dbReference type="GO" id="GO:0003723">
    <property type="term" value="F:RNA binding"/>
    <property type="evidence" value="ECO:0007669"/>
    <property type="project" value="InterPro"/>
</dbReference>
<dbReference type="GO" id="GO:0000398">
    <property type="term" value="P:mRNA splicing, via spliceosome"/>
    <property type="evidence" value="ECO:0007669"/>
    <property type="project" value="TreeGrafter"/>
</dbReference>
<keyword evidence="6" id="KW-1185">Reference proteome</keyword>
<feature type="non-terminal residue" evidence="5">
    <location>
        <position position="389"/>
    </location>
</feature>
<dbReference type="AlphaFoldDB" id="A0A7L4MX82"/>
<reference evidence="5 6" key="1">
    <citation type="submission" date="2020-02" db="EMBL/GenBank/DDBJ databases">
        <title>Bird 10,000 Genomes (B10K) Project - Family phase.</title>
        <authorList>
            <person name="Zhang G."/>
        </authorList>
    </citation>
    <scope>NUCLEOTIDE SEQUENCE [LARGE SCALE GENOMIC DNA]</scope>
    <source>
        <strain evidence="5">B10K-DU-013-51</strain>
        <tissue evidence="5">Mixed tissue sample</tissue>
    </source>
</reference>
<evidence type="ECO:0000256" key="1">
    <source>
        <dbReference type="ARBA" id="ARBA00040488"/>
    </source>
</evidence>
<dbReference type="Proteomes" id="UP000586704">
    <property type="component" value="Unassembled WGS sequence"/>
</dbReference>
<name>A0A7L4MX82_9AVES</name>
<proteinExistence type="predicted"/>
<dbReference type="PANTHER" id="PTHR18034:SF3">
    <property type="entry name" value="PRE-MRNA-SPLICING FACTOR CWC22 HOMOLOG"/>
    <property type="match status" value="1"/>
</dbReference>
<feature type="compositionally biased region" description="Acidic residues" evidence="3">
    <location>
        <begin position="359"/>
        <end position="389"/>
    </location>
</feature>
<dbReference type="SUPFAM" id="SSF48371">
    <property type="entry name" value="ARM repeat"/>
    <property type="match status" value="1"/>
</dbReference>
<feature type="domain" description="MIF4G" evidence="4">
    <location>
        <begin position="127"/>
        <end position="298"/>
    </location>
</feature>
<evidence type="ECO:0000313" key="6">
    <source>
        <dbReference type="Proteomes" id="UP000586704"/>
    </source>
</evidence>
<sequence length="389" mass="45559">SQSPRKRRYSDDSRYDQEYSRREYYDDRSSEGRGRDRHHEKWEERESDRRKQRRYSPPDRRSPERSAVHSSLAHDEAASKKKKEEVDPILTRTGGAYIPPAKLRMMQEQITDKNSLAYQRMSWEALKKSINGLVNKVNVSNIENIIHELLQENIVRGSPNCKQLPVSQIRLFHDLIYVMHKYIVCMSSVYDALKFRGLFLLQQLCLTSSKFVAHLMNQNVAHEVLCLEMLTLLLERPTDDSIEVAIGFIKESGLKLTEVSPRGINAIFDRLRHILHESKIDMRVQYMIEVMFAVRKDGFKDHPIIPEGLDLVEEEDQFTHMLPLEDEYNPEDILNVFKMDPNFMENEERYKMLKKEILDEGDSESEADQEAGSSEEDDEDDEEEDEDGK</sequence>
<organism evidence="5 6">
    <name type="scientific">Ceyx cyanopectus</name>
    <name type="common">Indigo-banded kingfisher</name>
    <dbReference type="NCBI Taxonomy" id="390723"/>
    <lineage>
        <taxon>Eukaryota</taxon>
        <taxon>Metazoa</taxon>
        <taxon>Chordata</taxon>
        <taxon>Craniata</taxon>
        <taxon>Vertebrata</taxon>
        <taxon>Euteleostomi</taxon>
        <taxon>Archelosauria</taxon>
        <taxon>Archosauria</taxon>
        <taxon>Dinosauria</taxon>
        <taxon>Saurischia</taxon>
        <taxon>Theropoda</taxon>
        <taxon>Coelurosauria</taxon>
        <taxon>Aves</taxon>
        <taxon>Neognathae</taxon>
        <taxon>Neoaves</taxon>
        <taxon>Telluraves</taxon>
        <taxon>Coraciimorphae</taxon>
        <taxon>Coraciiformes</taxon>
        <taxon>Alcedinidae</taxon>
        <taxon>Ceyx</taxon>
    </lineage>
</organism>
<dbReference type="Gene3D" id="1.25.40.180">
    <property type="match status" value="1"/>
</dbReference>
<gene>
    <name evidence="5" type="primary">Cwc22</name>
    <name evidence="5" type="ORF">CEYCYA_R05451</name>
</gene>
<evidence type="ECO:0000313" key="5">
    <source>
        <dbReference type="EMBL" id="NXY82286.1"/>
    </source>
</evidence>
<dbReference type="InterPro" id="IPR050781">
    <property type="entry name" value="CWC22_splicing_factor"/>
</dbReference>
<feature type="non-terminal residue" evidence="5">
    <location>
        <position position="1"/>
    </location>
</feature>
<dbReference type="OrthoDB" id="1924287at2759"/>
<dbReference type="GO" id="GO:0071013">
    <property type="term" value="C:catalytic step 2 spliceosome"/>
    <property type="evidence" value="ECO:0007669"/>
    <property type="project" value="TreeGrafter"/>
</dbReference>
<dbReference type="InterPro" id="IPR003890">
    <property type="entry name" value="MIF4G-like_typ-3"/>
</dbReference>
<comment type="caution">
    <text evidence="5">The sequence shown here is derived from an EMBL/GenBank/DDBJ whole genome shotgun (WGS) entry which is preliminary data.</text>
</comment>
<feature type="compositionally biased region" description="Basic and acidic residues" evidence="3">
    <location>
        <begin position="56"/>
        <end position="86"/>
    </location>
</feature>
<dbReference type="PANTHER" id="PTHR18034">
    <property type="entry name" value="CELL CYCLE CONTROL PROTEIN CWF22-RELATED"/>
    <property type="match status" value="1"/>
</dbReference>
<feature type="compositionally biased region" description="Basic and acidic residues" evidence="3">
    <location>
        <begin position="9"/>
        <end position="49"/>
    </location>
</feature>
<feature type="region of interest" description="Disordered" evidence="3">
    <location>
        <begin position="1"/>
        <end position="88"/>
    </location>
</feature>